<organism evidence="3">
    <name type="scientific">marine metagenome</name>
    <dbReference type="NCBI Taxonomy" id="408172"/>
    <lineage>
        <taxon>unclassified sequences</taxon>
        <taxon>metagenomes</taxon>
        <taxon>ecological metagenomes</taxon>
    </lineage>
</organism>
<evidence type="ECO:0000256" key="1">
    <source>
        <dbReference type="ARBA" id="ARBA00022679"/>
    </source>
</evidence>
<protein>
    <recommendedName>
        <fullName evidence="4">2-phospho-L-lactate transferase</fullName>
    </recommendedName>
</protein>
<evidence type="ECO:0000256" key="2">
    <source>
        <dbReference type="ARBA" id="ARBA00022842"/>
    </source>
</evidence>
<dbReference type="GO" id="GO:0043743">
    <property type="term" value="F:LPPG:FO 2-phospho-L-lactate transferase activity"/>
    <property type="evidence" value="ECO:0007669"/>
    <property type="project" value="InterPro"/>
</dbReference>
<dbReference type="InterPro" id="IPR002882">
    <property type="entry name" value="CofD"/>
</dbReference>
<gene>
    <name evidence="3" type="ORF">METZ01_LOCUS149112</name>
</gene>
<dbReference type="GO" id="GO:0000287">
    <property type="term" value="F:magnesium ion binding"/>
    <property type="evidence" value="ECO:0007669"/>
    <property type="project" value="InterPro"/>
</dbReference>
<dbReference type="EMBL" id="UINC01023824">
    <property type="protein sequence ID" value="SVA96258.1"/>
    <property type="molecule type" value="Genomic_DNA"/>
</dbReference>
<keyword evidence="2" id="KW-0460">Magnesium</keyword>
<keyword evidence="1" id="KW-0808">Transferase</keyword>
<proteinExistence type="predicted"/>
<name>A0A382A3Z2_9ZZZZ</name>
<feature type="non-terminal residue" evidence="3">
    <location>
        <position position="1"/>
    </location>
</feature>
<dbReference type="AlphaFoldDB" id="A0A382A3Z2"/>
<dbReference type="SUPFAM" id="SSF142338">
    <property type="entry name" value="CofD-like"/>
    <property type="match status" value="1"/>
</dbReference>
<evidence type="ECO:0000313" key="3">
    <source>
        <dbReference type="EMBL" id="SVA96258.1"/>
    </source>
</evidence>
<dbReference type="InterPro" id="IPR038136">
    <property type="entry name" value="CofD-like_dom_sf"/>
</dbReference>
<dbReference type="PANTHER" id="PTHR43007">
    <property type="entry name" value="2-PHOSPHO-L-LACTATE TRANSFERASE"/>
    <property type="match status" value="1"/>
</dbReference>
<dbReference type="PANTHER" id="PTHR43007:SF1">
    <property type="entry name" value="2-PHOSPHO-L-LACTATE TRANSFERASE"/>
    <property type="match status" value="1"/>
</dbReference>
<reference evidence="3" key="1">
    <citation type="submission" date="2018-05" db="EMBL/GenBank/DDBJ databases">
        <authorList>
            <person name="Lanie J.A."/>
            <person name="Ng W.-L."/>
            <person name="Kazmierczak K.M."/>
            <person name="Andrzejewski T.M."/>
            <person name="Davidsen T.M."/>
            <person name="Wayne K.J."/>
            <person name="Tettelin H."/>
            <person name="Glass J.I."/>
            <person name="Rusch D."/>
            <person name="Podicherti R."/>
            <person name="Tsui H.-C.T."/>
            <person name="Winkler M.E."/>
        </authorList>
    </citation>
    <scope>NUCLEOTIDE SEQUENCE</scope>
</reference>
<evidence type="ECO:0008006" key="4">
    <source>
        <dbReference type="Google" id="ProtNLM"/>
    </source>
</evidence>
<dbReference type="Gene3D" id="3.40.50.10680">
    <property type="entry name" value="CofD-like domains"/>
    <property type="match status" value="1"/>
</dbReference>
<sequence length="156" mass="16836">KISFKGSAKATISPELMSVIENNEFAAIIFCPSNPYLSIDPILSIKEIKSYIQSSAAPVIAVSPIVAGKALRGPAAKIMNEMGIPVTVASVAQHYQPLIDGLIIDERDKTMASEIQSMGIEVEVTNTIMKTDADKIQLAQDLIVFSQKFNTKKGLI</sequence>
<accession>A0A382A3Z2</accession>
<dbReference type="InterPro" id="IPR010115">
    <property type="entry name" value="FbiA/CofD"/>
</dbReference>
<dbReference type="Pfam" id="PF01933">
    <property type="entry name" value="CofD"/>
    <property type="match status" value="1"/>
</dbReference>